<name>A0A1I7I0L6_9FIRM</name>
<dbReference type="PANTHER" id="PTHR33231">
    <property type="entry name" value="30S RIBOSOMAL PROTEIN"/>
    <property type="match status" value="1"/>
</dbReference>
<gene>
    <name evidence="2" type="primary">hpf</name>
    <name evidence="4" type="ORF">SAMN05216508_12814</name>
</gene>
<dbReference type="OrthoDB" id="9794975at2"/>
<dbReference type="GO" id="GO:0045900">
    <property type="term" value="P:negative regulation of translational elongation"/>
    <property type="evidence" value="ECO:0007669"/>
    <property type="project" value="TreeGrafter"/>
</dbReference>
<keyword evidence="2" id="KW-0963">Cytoplasm</keyword>
<dbReference type="InterPro" id="IPR050574">
    <property type="entry name" value="HPF/YfiA_ribosome-assoc"/>
</dbReference>
<dbReference type="EMBL" id="FPBT01000028">
    <property type="protein sequence ID" value="SFU66490.1"/>
    <property type="molecule type" value="Genomic_DNA"/>
</dbReference>
<comment type="subcellular location">
    <subcellularLocation>
        <location evidence="2">Cytoplasm</location>
    </subcellularLocation>
</comment>
<dbReference type="SUPFAM" id="SSF69754">
    <property type="entry name" value="Ribosome binding protein Y (YfiA homologue)"/>
    <property type="match status" value="1"/>
</dbReference>
<keyword evidence="1 2" id="KW-0810">Translation regulation</keyword>
<dbReference type="Pfam" id="PF16321">
    <property type="entry name" value="Ribosom_S30AE_C"/>
    <property type="match status" value="1"/>
</dbReference>
<dbReference type="Gene3D" id="3.30.160.100">
    <property type="entry name" value="Ribosome hibernation promotion factor-like"/>
    <property type="match status" value="1"/>
</dbReference>
<evidence type="ECO:0000259" key="3">
    <source>
        <dbReference type="Pfam" id="PF16321"/>
    </source>
</evidence>
<evidence type="ECO:0000256" key="2">
    <source>
        <dbReference type="HAMAP-Rule" id="MF_00839"/>
    </source>
</evidence>
<dbReference type="Pfam" id="PF02482">
    <property type="entry name" value="Ribosomal_S30AE"/>
    <property type="match status" value="1"/>
</dbReference>
<dbReference type="InterPro" id="IPR003489">
    <property type="entry name" value="RHF/RaiA"/>
</dbReference>
<dbReference type="NCBIfam" id="TIGR00741">
    <property type="entry name" value="yfiA"/>
    <property type="match status" value="1"/>
</dbReference>
<comment type="similarity">
    <text evidence="2">Belongs to the HPF/YfiA ribosome-associated protein family. Long HPF subfamily.</text>
</comment>
<evidence type="ECO:0000256" key="1">
    <source>
        <dbReference type="ARBA" id="ARBA00022845"/>
    </source>
</evidence>
<protein>
    <recommendedName>
        <fullName evidence="2">Ribosome hibernation promoting factor</fullName>
        <shortName evidence="2">HPF</shortName>
    </recommendedName>
</protein>
<evidence type="ECO:0000313" key="5">
    <source>
        <dbReference type="Proteomes" id="UP000198817"/>
    </source>
</evidence>
<dbReference type="AlphaFoldDB" id="A0A1I7I0L6"/>
<feature type="domain" description="Sigma 54 modulation/S30EA ribosomal protein C-terminal" evidence="3">
    <location>
        <begin position="115"/>
        <end position="171"/>
    </location>
</feature>
<keyword evidence="5" id="KW-1185">Reference proteome</keyword>
<dbReference type="RefSeq" id="WP_090471932.1">
    <property type="nucleotide sequence ID" value="NZ_FOWF01000031.1"/>
</dbReference>
<dbReference type="STRING" id="155865.SAMN05216515_1312"/>
<dbReference type="HAMAP" id="MF_00839">
    <property type="entry name" value="HPF"/>
    <property type="match status" value="1"/>
</dbReference>
<dbReference type="Proteomes" id="UP000198817">
    <property type="component" value="Unassembled WGS sequence"/>
</dbReference>
<dbReference type="InterPro" id="IPR034694">
    <property type="entry name" value="HPF_long/plastid"/>
</dbReference>
<dbReference type="PANTHER" id="PTHR33231:SF1">
    <property type="entry name" value="30S RIBOSOMAL PROTEIN"/>
    <property type="match status" value="1"/>
</dbReference>
<dbReference type="Gene3D" id="3.30.505.50">
    <property type="entry name" value="Sigma 54 modulation/S30EA ribosomal protein, C-terminal domain"/>
    <property type="match status" value="1"/>
</dbReference>
<proteinExistence type="inferred from homology"/>
<dbReference type="GO" id="GO:0043024">
    <property type="term" value="F:ribosomal small subunit binding"/>
    <property type="evidence" value="ECO:0007669"/>
    <property type="project" value="TreeGrafter"/>
</dbReference>
<reference evidence="4 5" key="1">
    <citation type="submission" date="2016-10" db="EMBL/GenBank/DDBJ databases">
        <authorList>
            <person name="de Groot N.N."/>
        </authorList>
    </citation>
    <scope>NUCLEOTIDE SEQUENCE [LARGE SCALE GENOMIC DNA]</scope>
    <source>
        <strain evidence="4 5">KHGC13</strain>
    </source>
</reference>
<comment type="subunit">
    <text evidence="2">Interacts with 100S ribosomes.</text>
</comment>
<dbReference type="CDD" id="cd00552">
    <property type="entry name" value="RaiA"/>
    <property type="match status" value="1"/>
</dbReference>
<accession>A0A1I7I0L6</accession>
<comment type="function">
    <text evidence="2">Required for dimerization of active 70S ribosomes into 100S ribosomes in stationary phase; 100S ribosomes are translationally inactive and sometimes present during exponential growth.</text>
</comment>
<dbReference type="InterPro" id="IPR038416">
    <property type="entry name" value="Ribosom_S30AE_C_sf"/>
</dbReference>
<dbReference type="GO" id="GO:0022627">
    <property type="term" value="C:cytosolic small ribosomal subunit"/>
    <property type="evidence" value="ECO:0007669"/>
    <property type="project" value="TreeGrafter"/>
</dbReference>
<dbReference type="InterPro" id="IPR036567">
    <property type="entry name" value="RHF-like"/>
</dbReference>
<organism evidence="4 5">
    <name type="scientific">Eubacterium pyruvativorans</name>
    <dbReference type="NCBI Taxonomy" id="155865"/>
    <lineage>
        <taxon>Bacteria</taxon>
        <taxon>Bacillati</taxon>
        <taxon>Bacillota</taxon>
        <taxon>Clostridia</taxon>
        <taxon>Eubacteriales</taxon>
        <taxon>Eubacteriaceae</taxon>
        <taxon>Eubacterium</taxon>
    </lineage>
</organism>
<sequence>MKINITGRNYKTYQKLNDTIEKKFSRLDKYFADDITCNVVLSKERGLDKIEVTINAKGALFRAEELGEDIYECIDLTVDKLTNQMTKFRGRLRHRYNDNKALKFEFLPDEPEEEEEETRVVREKKFDLRPMDVEEAILEMEMLQHDFFVFLNMDTNSVNVVYKRKGKDYGLLEPQY</sequence>
<dbReference type="InterPro" id="IPR032528">
    <property type="entry name" value="Ribosom_S30AE_C"/>
</dbReference>
<evidence type="ECO:0000313" key="4">
    <source>
        <dbReference type="EMBL" id="SFU66490.1"/>
    </source>
</evidence>